<organism evidence="2 3">
    <name type="scientific">Acanthamoeba castellanii (strain ATCC 30010 / Neff)</name>
    <dbReference type="NCBI Taxonomy" id="1257118"/>
    <lineage>
        <taxon>Eukaryota</taxon>
        <taxon>Amoebozoa</taxon>
        <taxon>Discosea</taxon>
        <taxon>Longamoebia</taxon>
        <taxon>Centramoebida</taxon>
        <taxon>Acanthamoebidae</taxon>
        <taxon>Acanthamoeba</taxon>
    </lineage>
</organism>
<dbReference type="RefSeq" id="XP_004333026.1">
    <property type="nucleotide sequence ID" value="XM_004332978.1"/>
</dbReference>
<dbReference type="GeneID" id="14911430"/>
<dbReference type="VEuPathDB" id="AmoebaDB:ACA1_298530"/>
<dbReference type="Proteomes" id="UP000011083">
    <property type="component" value="Unassembled WGS sequence"/>
</dbReference>
<accession>L8GE72</accession>
<sequence length="194" mass="20620">MRAPGSDHASSGFDRAAQDALAASKSNEDHVQRQKVGPRCCLRVHERVSLREAIPARLELDRAELDDLRKNQDDAASVLTLLASGSSAGISAPKPDAPTTTPSCVGRLRTTVESAIRGAHCRLGAHRSTTEAAMDVLAGKPMAVEVRWWLADGGVVASRQLIHAAAPLRPPAALIHHRSSTTDGGAKETNKFIK</sequence>
<protein>
    <submittedName>
        <fullName evidence="2">Uncharacterized protein</fullName>
    </submittedName>
</protein>
<reference evidence="2 3" key="1">
    <citation type="journal article" date="2013" name="Genome Biol.">
        <title>Genome of Acanthamoeba castellanii highlights extensive lateral gene transfer and early evolution of tyrosine kinase signaling.</title>
        <authorList>
            <person name="Clarke M."/>
            <person name="Lohan A.J."/>
            <person name="Liu B."/>
            <person name="Lagkouvardos I."/>
            <person name="Roy S."/>
            <person name="Zafar N."/>
            <person name="Bertelli C."/>
            <person name="Schilde C."/>
            <person name="Kianianmomeni A."/>
            <person name="Burglin T.R."/>
            <person name="Frech C."/>
            <person name="Turcotte B."/>
            <person name="Kopec K.O."/>
            <person name="Synnott J.M."/>
            <person name="Choo C."/>
            <person name="Paponov I."/>
            <person name="Finkler A."/>
            <person name="Soon Heng Tan C."/>
            <person name="Hutchins A.P."/>
            <person name="Weinmeier T."/>
            <person name="Rattei T."/>
            <person name="Chu J.S."/>
            <person name="Gimenez G."/>
            <person name="Irimia M."/>
            <person name="Rigden D.J."/>
            <person name="Fitzpatrick D.A."/>
            <person name="Lorenzo-Morales J."/>
            <person name="Bateman A."/>
            <person name="Chiu C.H."/>
            <person name="Tang P."/>
            <person name="Hegemann P."/>
            <person name="Fromm H."/>
            <person name="Raoult D."/>
            <person name="Greub G."/>
            <person name="Miranda-Saavedra D."/>
            <person name="Chen N."/>
            <person name="Nash P."/>
            <person name="Ginger M.L."/>
            <person name="Horn M."/>
            <person name="Schaap P."/>
            <person name="Caler L."/>
            <person name="Loftus B."/>
        </authorList>
    </citation>
    <scope>NUCLEOTIDE SEQUENCE [LARGE SCALE GENOMIC DNA]</scope>
    <source>
        <strain evidence="2 3">Neff</strain>
    </source>
</reference>
<feature type="region of interest" description="Disordered" evidence="1">
    <location>
        <begin position="1"/>
        <end position="36"/>
    </location>
</feature>
<dbReference type="AlphaFoldDB" id="L8GE72"/>
<gene>
    <name evidence="2" type="ORF">ACA1_298530</name>
</gene>
<dbReference type="EMBL" id="KB008165">
    <property type="protein sequence ID" value="ELR11013.1"/>
    <property type="molecule type" value="Genomic_DNA"/>
</dbReference>
<dbReference type="KEGG" id="acan:ACA1_298530"/>
<evidence type="ECO:0000313" key="2">
    <source>
        <dbReference type="EMBL" id="ELR11013.1"/>
    </source>
</evidence>
<keyword evidence="3" id="KW-1185">Reference proteome</keyword>
<evidence type="ECO:0000256" key="1">
    <source>
        <dbReference type="SAM" id="MobiDB-lite"/>
    </source>
</evidence>
<name>L8GE72_ACACF</name>
<evidence type="ECO:0000313" key="3">
    <source>
        <dbReference type="Proteomes" id="UP000011083"/>
    </source>
</evidence>
<proteinExistence type="predicted"/>